<keyword evidence="1" id="KW-0812">Transmembrane</keyword>
<evidence type="ECO:0000313" key="2">
    <source>
        <dbReference type="EMBL" id="KAF2889591.1"/>
    </source>
</evidence>
<keyword evidence="1" id="KW-0472">Membrane</keyword>
<evidence type="ECO:0000313" key="3">
    <source>
        <dbReference type="Proteomes" id="UP000801492"/>
    </source>
</evidence>
<dbReference type="EMBL" id="VTPC01065066">
    <property type="protein sequence ID" value="KAF2889591.1"/>
    <property type="molecule type" value="Genomic_DNA"/>
</dbReference>
<sequence length="177" mass="18970">MPPGLSTLKRGSIQVQRAAKVVNDQIGSRQVLAVFVISGFVLCGIVEQSASVALRANITSSISAEEFAEYVENTSYITRYCQPDNVNKSTGLHVVRSIPHIEIPMTRTDETESVLREAFMWGTLISPLAASRIAARVGAERLFGAGVLGTAAAAVMVPAAWLTPCHVGIRIVQGIFM</sequence>
<name>A0A8K0G8E3_IGNLU</name>
<protein>
    <submittedName>
        <fullName evidence="2">Uncharacterized protein</fullName>
    </submittedName>
</protein>
<reference evidence="2" key="1">
    <citation type="submission" date="2019-08" db="EMBL/GenBank/DDBJ databases">
        <title>The genome of the North American firefly Photinus pyralis.</title>
        <authorList>
            <consortium name="Photinus pyralis genome working group"/>
            <person name="Fallon T.R."/>
            <person name="Sander Lower S.E."/>
            <person name="Weng J.-K."/>
        </authorList>
    </citation>
    <scope>NUCLEOTIDE SEQUENCE</scope>
    <source>
        <strain evidence="2">TRF0915ILg1</strain>
        <tissue evidence="2">Whole body</tissue>
    </source>
</reference>
<keyword evidence="3" id="KW-1185">Reference proteome</keyword>
<accession>A0A8K0G8E3</accession>
<evidence type="ECO:0000256" key="1">
    <source>
        <dbReference type="SAM" id="Phobius"/>
    </source>
</evidence>
<dbReference type="SUPFAM" id="SSF103473">
    <property type="entry name" value="MFS general substrate transporter"/>
    <property type="match status" value="1"/>
</dbReference>
<dbReference type="Proteomes" id="UP000801492">
    <property type="component" value="Unassembled WGS sequence"/>
</dbReference>
<dbReference type="OrthoDB" id="2985014at2759"/>
<comment type="caution">
    <text evidence="2">The sequence shown here is derived from an EMBL/GenBank/DDBJ whole genome shotgun (WGS) entry which is preliminary data.</text>
</comment>
<feature type="non-terminal residue" evidence="2">
    <location>
        <position position="177"/>
    </location>
</feature>
<keyword evidence="1" id="KW-1133">Transmembrane helix</keyword>
<dbReference type="AlphaFoldDB" id="A0A8K0G8E3"/>
<dbReference type="InterPro" id="IPR036259">
    <property type="entry name" value="MFS_trans_sf"/>
</dbReference>
<dbReference type="InterPro" id="IPR027378">
    <property type="entry name" value="Nucleotide_channel_N"/>
</dbReference>
<proteinExistence type="predicted"/>
<dbReference type="Gene3D" id="1.20.120.540">
    <property type="entry name" value="Voltage-gated potassium channels"/>
    <property type="match status" value="1"/>
</dbReference>
<gene>
    <name evidence="2" type="ORF">ILUMI_16582</name>
</gene>
<organism evidence="2 3">
    <name type="scientific">Ignelater luminosus</name>
    <name type="common">Cucubano</name>
    <name type="synonym">Pyrophorus luminosus</name>
    <dbReference type="NCBI Taxonomy" id="2038154"/>
    <lineage>
        <taxon>Eukaryota</taxon>
        <taxon>Metazoa</taxon>
        <taxon>Ecdysozoa</taxon>
        <taxon>Arthropoda</taxon>
        <taxon>Hexapoda</taxon>
        <taxon>Insecta</taxon>
        <taxon>Pterygota</taxon>
        <taxon>Neoptera</taxon>
        <taxon>Endopterygota</taxon>
        <taxon>Coleoptera</taxon>
        <taxon>Polyphaga</taxon>
        <taxon>Elateriformia</taxon>
        <taxon>Elateroidea</taxon>
        <taxon>Elateridae</taxon>
        <taxon>Agrypninae</taxon>
        <taxon>Pyrophorini</taxon>
        <taxon>Ignelater</taxon>
    </lineage>
</organism>
<feature type="transmembrane region" description="Helical" evidence="1">
    <location>
        <begin position="142"/>
        <end position="162"/>
    </location>
</feature>